<gene>
    <name evidence="1" type="ORF">FRUB_03036</name>
</gene>
<proteinExistence type="predicted"/>
<keyword evidence="2" id="KW-1185">Reference proteome</keyword>
<protein>
    <recommendedName>
        <fullName evidence="3">Knr4/Smi1-like domain-containing protein</fullName>
    </recommendedName>
</protein>
<reference evidence="2" key="1">
    <citation type="submission" date="2017-06" db="EMBL/GenBank/DDBJ databases">
        <title>Genome analysis of Fimbriiglobus ruber SP5, the first member of the order Planctomycetales with confirmed chitinolytic capability.</title>
        <authorList>
            <person name="Ravin N.V."/>
            <person name="Rakitin A.L."/>
            <person name="Ivanova A.A."/>
            <person name="Beletsky A.V."/>
            <person name="Kulichevskaya I.S."/>
            <person name="Mardanov A.V."/>
            <person name="Dedysh S.N."/>
        </authorList>
    </citation>
    <scope>NUCLEOTIDE SEQUENCE [LARGE SCALE GENOMIC DNA]</scope>
    <source>
        <strain evidence="2">SP5</strain>
    </source>
</reference>
<organism evidence="1 2">
    <name type="scientific">Fimbriiglobus ruber</name>
    <dbReference type="NCBI Taxonomy" id="1908690"/>
    <lineage>
        <taxon>Bacteria</taxon>
        <taxon>Pseudomonadati</taxon>
        <taxon>Planctomycetota</taxon>
        <taxon>Planctomycetia</taxon>
        <taxon>Gemmatales</taxon>
        <taxon>Gemmataceae</taxon>
        <taxon>Fimbriiglobus</taxon>
    </lineage>
</organism>
<name>A0A225E4U6_9BACT</name>
<comment type="caution">
    <text evidence="1">The sequence shown here is derived from an EMBL/GenBank/DDBJ whole genome shotgun (WGS) entry which is preliminary data.</text>
</comment>
<evidence type="ECO:0008006" key="3">
    <source>
        <dbReference type="Google" id="ProtNLM"/>
    </source>
</evidence>
<dbReference type="Proteomes" id="UP000214646">
    <property type="component" value="Unassembled WGS sequence"/>
</dbReference>
<evidence type="ECO:0000313" key="2">
    <source>
        <dbReference type="Proteomes" id="UP000214646"/>
    </source>
</evidence>
<evidence type="ECO:0000313" key="1">
    <source>
        <dbReference type="EMBL" id="OWK43437.1"/>
    </source>
</evidence>
<accession>A0A225E4U6</accession>
<dbReference type="EMBL" id="NIDE01000004">
    <property type="protein sequence ID" value="OWK43437.1"/>
    <property type="molecule type" value="Genomic_DNA"/>
</dbReference>
<dbReference type="AlphaFoldDB" id="A0A225E4U6"/>
<sequence>MSGDDQGRVYWWPPHRGSPDPYDDLELIAYNFDTFVRSLRTREE</sequence>